<accession>A0A2P2NWR1</accession>
<feature type="region of interest" description="Disordered" evidence="1">
    <location>
        <begin position="1"/>
        <end position="35"/>
    </location>
</feature>
<protein>
    <submittedName>
        <fullName evidence="2">Uncharacterized protein</fullName>
    </submittedName>
</protein>
<evidence type="ECO:0000256" key="1">
    <source>
        <dbReference type="SAM" id="MobiDB-lite"/>
    </source>
</evidence>
<proteinExistence type="predicted"/>
<evidence type="ECO:0000313" key="2">
    <source>
        <dbReference type="EMBL" id="MBX46903.1"/>
    </source>
</evidence>
<feature type="compositionally biased region" description="Polar residues" evidence="1">
    <location>
        <begin position="19"/>
        <end position="35"/>
    </location>
</feature>
<sequence>MAPLDNDPISHRIPAAEQQKYSTQRSPATSLATKQ</sequence>
<reference evidence="2" key="1">
    <citation type="submission" date="2018-02" db="EMBL/GenBank/DDBJ databases">
        <title>Rhizophora mucronata_Transcriptome.</title>
        <authorList>
            <person name="Meera S.P."/>
            <person name="Sreeshan A."/>
            <person name="Augustine A."/>
        </authorList>
    </citation>
    <scope>NUCLEOTIDE SEQUENCE</scope>
    <source>
        <tissue evidence="2">Leaf</tissue>
    </source>
</reference>
<organism evidence="2">
    <name type="scientific">Rhizophora mucronata</name>
    <name type="common">Asiatic mangrove</name>
    <dbReference type="NCBI Taxonomy" id="61149"/>
    <lineage>
        <taxon>Eukaryota</taxon>
        <taxon>Viridiplantae</taxon>
        <taxon>Streptophyta</taxon>
        <taxon>Embryophyta</taxon>
        <taxon>Tracheophyta</taxon>
        <taxon>Spermatophyta</taxon>
        <taxon>Magnoliopsida</taxon>
        <taxon>eudicotyledons</taxon>
        <taxon>Gunneridae</taxon>
        <taxon>Pentapetalae</taxon>
        <taxon>rosids</taxon>
        <taxon>fabids</taxon>
        <taxon>Malpighiales</taxon>
        <taxon>Rhizophoraceae</taxon>
        <taxon>Rhizophora</taxon>
    </lineage>
</organism>
<dbReference type="AlphaFoldDB" id="A0A2P2NWR1"/>
<name>A0A2P2NWR1_RHIMU</name>
<dbReference type="EMBL" id="GGEC01066419">
    <property type="protein sequence ID" value="MBX46903.1"/>
    <property type="molecule type" value="Transcribed_RNA"/>
</dbReference>